<gene>
    <name evidence="2" type="ORF">GB928_021450</name>
</gene>
<name>A0ABT8XJ78_9HYPH</name>
<evidence type="ECO:0000313" key="2">
    <source>
        <dbReference type="EMBL" id="MDO6123767.1"/>
    </source>
</evidence>
<proteinExistence type="predicted"/>
<dbReference type="EMBL" id="WHSC02000009">
    <property type="protein sequence ID" value="MDO6123767.1"/>
    <property type="molecule type" value="Genomic_DNA"/>
</dbReference>
<evidence type="ECO:0000259" key="1">
    <source>
        <dbReference type="Pfam" id="PF00004"/>
    </source>
</evidence>
<dbReference type="InterPro" id="IPR003959">
    <property type="entry name" value="ATPase_AAA_core"/>
</dbReference>
<dbReference type="Pfam" id="PF00004">
    <property type="entry name" value="AAA"/>
    <property type="match status" value="1"/>
</dbReference>
<sequence length="636" mass="70010">MSLNAGLTTIHEDDIAKHQAMAQTLVTKLVILESDDNRSGTALAGTNRRFVSTVSTAGARRTREVELAKTIQSVHAADPMLSPQQHAVLFRSRRGLQVASAVSGVFSRQTNLEGLQARNLASPLAGDEANQFKALLAASAYIAAFTFAAYLGATLPGEGEPVEDGGEPDYLFDTPQDALKSMVSGLDRTLAGAPDDAALISRARAFSRVAIEGLVSRRARFTGLAGFENAHIRIEQDDFTLSGFDVAPGQKRKPLVMTFKKPEEIIGNHIAKYQAMKLAKMLVAYDFERQLNPFVELGGFLFTFIGDGMPGTGKTILIQMLAGLVNDYCQIAGYAFHYENFGVDQISSYQGKSGQNCKEFVNNVINPKAIGFGTIDDVDQVAAKRSDDRASAGQHEVTAVLMESFAGASTVIRGNCTFGMFSNYPENVDDALRQRAGARWLVDGPQTEDDYIDIFAMLVGKNHAIPLGDHKLFAGQEIKRAVSTSYEQHAKPQEDGLLAVWERQEKEHGAIQSIADVGAYLHRIKLAEPRFTGRAIKNITDAIKMRAMDVELPDDWFANAGAFMHKGYDEKKAMIEELRGPISMEMVLQEINRYADSEFRYTDKSDDAAVSDIIRRERQREKAIREMETMKAEGRW</sequence>
<dbReference type="Gene3D" id="3.40.50.300">
    <property type="entry name" value="P-loop containing nucleotide triphosphate hydrolases"/>
    <property type="match status" value="1"/>
</dbReference>
<dbReference type="InterPro" id="IPR027417">
    <property type="entry name" value="P-loop_NTPase"/>
</dbReference>
<protein>
    <submittedName>
        <fullName evidence="2">ATP-binding protein</fullName>
    </submittedName>
</protein>
<keyword evidence="2" id="KW-0067">ATP-binding</keyword>
<dbReference type="Proteomes" id="UP001177080">
    <property type="component" value="Unassembled WGS sequence"/>
</dbReference>
<reference evidence="2" key="1">
    <citation type="submission" date="2022-04" db="EMBL/GenBank/DDBJ databases">
        <title>Shinella lacus sp. nov., a novel member of the genus Shinella from water.</title>
        <authorList>
            <person name="Deng Y."/>
        </authorList>
    </citation>
    <scope>NUCLEOTIDE SEQUENCE</scope>
    <source>
        <strain evidence="2">JCM 31239</strain>
    </source>
</reference>
<dbReference type="GO" id="GO:0005524">
    <property type="term" value="F:ATP binding"/>
    <property type="evidence" value="ECO:0007669"/>
    <property type="project" value="UniProtKB-KW"/>
</dbReference>
<feature type="domain" description="ATPase AAA-type core" evidence="1">
    <location>
        <begin position="308"/>
        <end position="438"/>
    </location>
</feature>
<evidence type="ECO:0000313" key="3">
    <source>
        <dbReference type="Proteomes" id="UP001177080"/>
    </source>
</evidence>
<organism evidence="2 3">
    <name type="scientific">Shinella curvata</name>
    <dbReference type="NCBI Taxonomy" id="1817964"/>
    <lineage>
        <taxon>Bacteria</taxon>
        <taxon>Pseudomonadati</taxon>
        <taxon>Pseudomonadota</taxon>
        <taxon>Alphaproteobacteria</taxon>
        <taxon>Hyphomicrobiales</taxon>
        <taxon>Rhizobiaceae</taxon>
        <taxon>Shinella</taxon>
    </lineage>
</organism>
<accession>A0ABT8XJ78</accession>
<dbReference type="SUPFAM" id="SSF52540">
    <property type="entry name" value="P-loop containing nucleoside triphosphate hydrolases"/>
    <property type="match status" value="1"/>
</dbReference>
<dbReference type="RefSeq" id="WP_244759689.1">
    <property type="nucleotide sequence ID" value="NZ_JALJCJ010000001.1"/>
</dbReference>
<keyword evidence="3" id="KW-1185">Reference proteome</keyword>
<keyword evidence="2" id="KW-0547">Nucleotide-binding</keyword>
<comment type="caution">
    <text evidence="2">The sequence shown here is derived from an EMBL/GenBank/DDBJ whole genome shotgun (WGS) entry which is preliminary data.</text>
</comment>